<feature type="transmembrane region" description="Helical" evidence="7">
    <location>
        <begin position="180"/>
        <end position="203"/>
    </location>
</feature>
<accession>A0A1L3GF42</accession>
<feature type="transmembrane region" description="Helical" evidence="7">
    <location>
        <begin position="125"/>
        <end position="143"/>
    </location>
</feature>
<evidence type="ECO:0000313" key="9">
    <source>
        <dbReference type="EMBL" id="APG24562.1"/>
    </source>
</evidence>
<evidence type="ECO:0000256" key="4">
    <source>
        <dbReference type="ARBA" id="ARBA00022982"/>
    </source>
</evidence>
<dbReference type="PROSITE" id="PS00198">
    <property type="entry name" value="4FE4S_FER_1"/>
    <property type="match status" value="1"/>
</dbReference>
<dbReference type="Proteomes" id="UP000182264">
    <property type="component" value="Chromosome"/>
</dbReference>
<evidence type="ECO:0000256" key="2">
    <source>
        <dbReference type="ARBA" id="ARBA00022485"/>
    </source>
</evidence>
<keyword evidence="6" id="KW-0411">Iron-sulfur</keyword>
<feature type="transmembrane region" description="Helical" evidence="7">
    <location>
        <begin position="61"/>
        <end position="81"/>
    </location>
</feature>
<gene>
    <name evidence="9" type="ORF">A7E75_05615</name>
</gene>
<dbReference type="RefSeq" id="WP_072286404.1">
    <property type="nucleotide sequence ID" value="NZ_CP015455.1"/>
</dbReference>
<keyword evidence="7" id="KW-0812">Transmembrane</keyword>
<evidence type="ECO:0000256" key="3">
    <source>
        <dbReference type="ARBA" id="ARBA00022723"/>
    </source>
</evidence>
<dbReference type="InterPro" id="IPR051684">
    <property type="entry name" value="Electron_Trans/Redox"/>
</dbReference>
<dbReference type="SUPFAM" id="SSF54862">
    <property type="entry name" value="4Fe-4S ferredoxins"/>
    <property type="match status" value="1"/>
</dbReference>
<dbReference type="OrthoDB" id="9784262at2"/>
<dbReference type="GO" id="GO:0051539">
    <property type="term" value="F:4 iron, 4 sulfur cluster binding"/>
    <property type="evidence" value="ECO:0007669"/>
    <property type="project" value="UniProtKB-KW"/>
</dbReference>
<dbReference type="InterPro" id="IPR017900">
    <property type="entry name" value="4Fe4S_Fe_S_CS"/>
</dbReference>
<sequence length="323" mass="36326">MPVSRWRWLVLTLSFVLLTFGGLAGVHLGSYLPTFACYFVGSDTYGGACFVATLQMALAEGNLAGLFAALTILVVAVLLIIPLGGAWCGWICPFAFIQDVLDVLRRKLGIGYVRFPETLRRNLRPLRWIFLVILFVLPLWAAFPLLVPAVARHLGIPFCELCPVRYIMPLFTERAGYMGVSFGSITTFVLSALGVLFAGFTLVGAFFKRRFWCAYCPMVLLLSFFRRISLPKLKKDVTRCTRCEICYNVCPMDIEQVFLERQREDVTFPDCVLCMECVEHCPENDALRLTYGGITLLRSSRAAFSRRRGIDASQTGPREESHE</sequence>
<dbReference type="PANTHER" id="PTHR30176">
    <property type="entry name" value="FERREDOXIN-TYPE PROTEIN NAPH"/>
    <property type="match status" value="1"/>
</dbReference>
<feature type="transmembrane region" description="Helical" evidence="7">
    <location>
        <begin position="35"/>
        <end position="54"/>
    </location>
</feature>
<evidence type="ECO:0000313" key="10">
    <source>
        <dbReference type="Proteomes" id="UP000182264"/>
    </source>
</evidence>
<keyword evidence="5" id="KW-0408">Iron</keyword>
<keyword evidence="3" id="KW-0479">Metal-binding</keyword>
<dbReference type="PROSITE" id="PS51379">
    <property type="entry name" value="4FE4S_FER_2"/>
    <property type="match status" value="2"/>
</dbReference>
<evidence type="ECO:0000256" key="1">
    <source>
        <dbReference type="ARBA" id="ARBA00022448"/>
    </source>
</evidence>
<keyword evidence="10" id="KW-1185">Reference proteome</keyword>
<dbReference type="STRING" id="29542.A6070_14245"/>
<organism evidence="9 10">
    <name type="scientific">Syntrophotalea acetylenica</name>
    <name type="common">Pelobacter acetylenicus</name>
    <dbReference type="NCBI Taxonomy" id="29542"/>
    <lineage>
        <taxon>Bacteria</taxon>
        <taxon>Pseudomonadati</taxon>
        <taxon>Thermodesulfobacteriota</taxon>
        <taxon>Desulfuromonadia</taxon>
        <taxon>Desulfuromonadales</taxon>
        <taxon>Syntrophotaleaceae</taxon>
        <taxon>Syntrophotalea</taxon>
    </lineage>
</organism>
<dbReference type="AlphaFoldDB" id="A0A1L3GF42"/>
<dbReference type="KEGG" id="pace:A6070_14245"/>
<dbReference type="EMBL" id="CP015518">
    <property type="protein sequence ID" value="APG24562.1"/>
    <property type="molecule type" value="Genomic_DNA"/>
</dbReference>
<dbReference type="GO" id="GO:0005886">
    <property type="term" value="C:plasma membrane"/>
    <property type="evidence" value="ECO:0007669"/>
    <property type="project" value="TreeGrafter"/>
</dbReference>
<keyword evidence="2" id="KW-0004">4Fe-4S</keyword>
<reference evidence="9 10" key="1">
    <citation type="journal article" date="2017" name="Genome Announc.">
        <title>Complete Genome Sequences of Two Acetylene-Fermenting Pelobacter acetylenicus Strains.</title>
        <authorList>
            <person name="Sutton J.M."/>
            <person name="Baesman S.M."/>
            <person name="Fierst J.L."/>
            <person name="Poret-Peterson A.T."/>
            <person name="Oremland R.S."/>
            <person name="Dunlap D.S."/>
            <person name="Akob D.M."/>
        </authorList>
    </citation>
    <scope>NUCLEOTIDE SEQUENCE [LARGE SCALE GENOMIC DNA]</scope>
    <source>
        <strain evidence="9 10">DSM 3247</strain>
    </source>
</reference>
<dbReference type="Pfam" id="PF12801">
    <property type="entry name" value="Fer4_5"/>
    <property type="match status" value="2"/>
</dbReference>
<dbReference type="PANTHER" id="PTHR30176:SF3">
    <property type="entry name" value="FERREDOXIN-TYPE PROTEIN NAPH"/>
    <property type="match status" value="1"/>
</dbReference>
<keyword evidence="7" id="KW-0472">Membrane</keyword>
<dbReference type="InterPro" id="IPR017896">
    <property type="entry name" value="4Fe4S_Fe-S-bd"/>
</dbReference>
<feature type="domain" description="4Fe-4S ferredoxin-type" evidence="8">
    <location>
        <begin position="231"/>
        <end position="260"/>
    </location>
</feature>
<protein>
    <recommendedName>
        <fullName evidence="8">4Fe-4S ferredoxin-type domain-containing protein</fullName>
    </recommendedName>
</protein>
<dbReference type="Gene3D" id="3.30.70.20">
    <property type="match status" value="1"/>
</dbReference>
<keyword evidence="1" id="KW-0813">Transport</keyword>
<evidence type="ECO:0000256" key="7">
    <source>
        <dbReference type="SAM" id="Phobius"/>
    </source>
</evidence>
<evidence type="ECO:0000259" key="8">
    <source>
        <dbReference type="PROSITE" id="PS51379"/>
    </source>
</evidence>
<proteinExistence type="predicted"/>
<feature type="domain" description="4Fe-4S ferredoxin-type" evidence="8">
    <location>
        <begin position="262"/>
        <end position="292"/>
    </location>
</feature>
<dbReference type="GO" id="GO:0046872">
    <property type="term" value="F:metal ion binding"/>
    <property type="evidence" value="ECO:0007669"/>
    <property type="project" value="UniProtKB-KW"/>
</dbReference>
<dbReference type="Pfam" id="PF13187">
    <property type="entry name" value="Fer4_9"/>
    <property type="match status" value="1"/>
</dbReference>
<keyword evidence="4" id="KW-0249">Electron transport</keyword>
<name>A0A1L3GF42_SYNAC</name>
<evidence type="ECO:0000256" key="5">
    <source>
        <dbReference type="ARBA" id="ARBA00023004"/>
    </source>
</evidence>
<evidence type="ECO:0000256" key="6">
    <source>
        <dbReference type="ARBA" id="ARBA00023014"/>
    </source>
</evidence>
<keyword evidence="7" id="KW-1133">Transmembrane helix</keyword>